<feature type="region of interest" description="Disordered" evidence="14">
    <location>
        <begin position="24"/>
        <end position="52"/>
    </location>
</feature>
<feature type="compositionally biased region" description="Low complexity" evidence="14">
    <location>
        <begin position="438"/>
        <end position="560"/>
    </location>
</feature>
<evidence type="ECO:0000256" key="8">
    <source>
        <dbReference type="ARBA" id="ARBA00022729"/>
    </source>
</evidence>
<dbReference type="PANTHER" id="PTHR19237">
    <property type="entry name" value="NUCLEOBINDIN"/>
    <property type="match status" value="1"/>
</dbReference>
<evidence type="ECO:0000313" key="17">
    <source>
        <dbReference type="EMBL" id="CAH0386453.1"/>
    </source>
</evidence>
<evidence type="ECO:0000256" key="7">
    <source>
        <dbReference type="ARBA" id="ARBA00022553"/>
    </source>
</evidence>
<dbReference type="GO" id="GO:0005793">
    <property type="term" value="C:endoplasmic reticulum-Golgi intermediate compartment"/>
    <property type="evidence" value="ECO:0007669"/>
    <property type="project" value="TreeGrafter"/>
</dbReference>
<dbReference type="GO" id="GO:0005794">
    <property type="term" value="C:Golgi apparatus"/>
    <property type="evidence" value="ECO:0007669"/>
    <property type="project" value="UniProtKB-SubCell"/>
</dbReference>
<keyword evidence="10" id="KW-0106">Calcium</keyword>
<keyword evidence="6" id="KW-0964">Secreted</keyword>
<dbReference type="GO" id="GO:0016020">
    <property type="term" value="C:membrane"/>
    <property type="evidence" value="ECO:0007669"/>
    <property type="project" value="UniProtKB-SubCell"/>
</dbReference>
<feature type="signal peptide" evidence="15">
    <location>
        <begin position="1"/>
        <end position="19"/>
    </location>
</feature>
<evidence type="ECO:0000256" key="5">
    <source>
        <dbReference type="ARBA" id="ARBA00022490"/>
    </source>
</evidence>
<dbReference type="InterPro" id="IPR018247">
    <property type="entry name" value="EF_Hand_1_Ca_BS"/>
</dbReference>
<keyword evidence="8 15" id="KW-0732">Signal</keyword>
<keyword evidence="18" id="KW-1185">Reference proteome</keyword>
<feature type="region of interest" description="Disordered" evidence="14">
    <location>
        <begin position="438"/>
        <end position="655"/>
    </location>
</feature>
<evidence type="ECO:0000256" key="6">
    <source>
        <dbReference type="ARBA" id="ARBA00022525"/>
    </source>
</evidence>
<evidence type="ECO:0000256" key="1">
    <source>
        <dbReference type="ARBA" id="ARBA00004170"/>
    </source>
</evidence>
<dbReference type="GO" id="GO:0070062">
    <property type="term" value="C:extracellular exosome"/>
    <property type="evidence" value="ECO:0007669"/>
    <property type="project" value="TreeGrafter"/>
</dbReference>
<dbReference type="Gene3D" id="1.10.238.10">
    <property type="entry name" value="EF-hand"/>
    <property type="match status" value="1"/>
</dbReference>
<evidence type="ECO:0000256" key="11">
    <source>
        <dbReference type="ARBA" id="ARBA00023034"/>
    </source>
</evidence>
<feature type="compositionally biased region" description="Basic and acidic residues" evidence="14">
    <location>
        <begin position="38"/>
        <end position="52"/>
    </location>
</feature>
<evidence type="ECO:0000256" key="14">
    <source>
        <dbReference type="SAM" id="MobiDB-lite"/>
    </source>
</evidence>
<dbReference type="Proteomes" id="UP001152759">
    <property type="component" value="Chromosome 3"/>
</dbReference>
<comment type="subcellular location">
    <subcellularLocation>
        <location evidence="2">Cytoplasm</location>
    </subcellularLocation>
    <subcellularLocation>
        <location evidence="3">Golgi apparatus</location>
    </subcellularLocation>
    <subcellularLocation>
        <location evidence="1">Membrane</location>
        <topology evidence="1">Peripheral membrane protein</topology>
    </subcellularLocation>
    <subcellularLocation>
        <location evidence="4">Secreted</location>
    </subcellularLocation>
</comment>
<dbReference type="SUPFAM" id="SSF47473">
    <property type="entry name" value="EF-hand"/>
    <property type="match status" value="1"/>
</dbReference>
<evidence type="ECO:0000256" key="3">
    <source>
        <dbReference type="ARBA" id="ARBA00004555"/>
    </source>
</evidence>
<feature type="domain" description="NUCB1-like N-terminal" evidence="16">
    <location>
        <begin position="61"/>
        <end position="177"/>
    </location>
</feature>
<sequence>MRIHLIFLGFLLVIQSVVGPPPKKRLEDSDPIVNEIPDADKPADPYKDFPDASEYKENVYPESVDNKDELKLEYERYMTQVVSLLETDPEFKKKVEAVNDKDVQSGAIAKELEYVDHNIRTKLDELKRAEIERLRQLAHKAYVQSNGSEVHKLPEHLDHANPHSFEVADLQALIFKASKDLSEIDQKRKEMFKEYEMKKELEEKEKLQKMSEEERKKFLEEQKLEDKKHHELNKQIHHPGSQKQLEDVWEQQDHMQKENFNPRTFFMMHDLNGDMFWDEEEVKVLFLREVEKIHQGESNPDAIVKNEDLERMREHYYNEVDKNKDRLISLEEFIASTQQAEFRQDDGWKPVNEQQVYSQEELRQFEMQQHHINQLIAEGKLPPSAAYQYHGLPPQPPHGYHYDPNAVPYNQPQYQAPQYHGAQYQAVHPAQYQAAPPQQFQGAGGHHAQYPAGAHVPQHQAPQAAVHMQPGVGAHPQQYQAAAHAQPQQYQAAAQAQPGAHPQQYQAAAQAQPGAHPQQYQAAAQAQPVAGAHNQQYQAQPQYQAAGQQQYHQPAAQNQQVPASQNMGSQGYQVHQTASDPKPAVSQNQHSANDIPNQPQQQQSLGDNTLSQGGVAANNIQDGGYKAQNAYQTGNQIHGDQMKAKSAHDSMKNHV</sequence>
<dbReference type="GO" id="GO:0005509">
    <property type="term" value="F:calcium ion binding"/>
    <property type="evidence" value="ECO:0007669"/>
    <property type="project" value="TreeGrafter"/>
</dbReference>
<feature type="chain" id="PRO_5040256991" description="NUCB1-like N-terminal domain-containing protein" evidence="15">
    <location>
        <begin position="20"/>
        <end position="655"/>
    </location>
</feature>
<proteinExistence type="predicted"/>
<organism evidence="17 18">
    <name type="scientific">Bemisia tabaci</name>
    <name type="common">Sweetpotato whitefly</name>
    <name type="synonym">Aleurodes tabaci</name>
    <dbReference type="NCBI Taxonomy" id="7038"/>
    <lineage>
        <taxon>Eukaryota</taxon>
        <taxon>Metazoa</taxon>
        <taxon>Ecdysozoa</taxon>
        <taxon>Arthropoda</taxon>
        <taxon>Hexapoda</taxon>
        <taxon>Insecta</taxon>
        <taxon>Pterygota</taxon>
        <taxon>Neoptera</taxon>
        <taxon>Paraneoptera</taxon>
        <taxon>Hemiptera</taxon>
        <taxon>Sternorrhyncha</taxon>
        <taxon>Aleyrodoidea</taxon>
        <taxon>Aleyrodidae</taxon>
        <taxon>Aleyrodinae</taxon>
        <taxon>Bemisia</taxon>
    </lineage>
</organism>
<dbReference type="EMBL" id="OU963864">
    <property type="protein sequence ID" value="CAH0386453.1"/>
    <property type="molecule type" value="Genomic_DNA"/>
</dbReference>
<evidence type="ECO:0000256" key="13">
    <source>
        <dbReference type="SAM" id="Coils"/>
    </source>
</evidence>
<dbReference type="KEGG" id="btab:109035047"/>
<feature type="compositionally biased region" description="Polar residues" evidence="14">
    <location>
        <begin position="629"/>
        <end position="638"/>
    </location>
</feature>
<protein>
    <recommendedName>
        <fullName evidence="16">NUCB1-like N-terminal domain-containing protein</fullName>
    </recommendedName>
</protein>
<keyword evidence="5" id="KW-0963">Cytoplasm</keyword>
<evidence type="ECO:0000256" key="12">
    <source>
        <dbReference type="ARBA" id="ARBA00023136"/>
    </source>
</evidence>
<gene>
    <name evidence="17" type="ORF">BEMITA_LOCUS5572</name>
</gene>
<accession>A0A9P0F2Q7</accession>
<evidence type="ECO:0000256" key="15">
    <source>
        <dbReference type="SAM" id="SignalP"/>
    </source>
</evidence>
<keyword evidence="9" id="KW-0677">Repeat</keyword>
<keyword evidence="7" id="KW-0597">Phosphoprotein</keyword>
<keyword evidence="12" id="KW-0472">Membrane</keyword>
<evidence type="ECO:0000256" key="2">
    <source>
        <dbReference type="ARBA" id="ARBA00004496"/>
    </source>
</evidence>
<dbReference type="InterPro" id="IPR057576">
    <property type="entry name" value="NUCB1_N"/>
</dbReference>
<dbReference type="AlphaFoldDB" id="A0A9P0F2Q7"/>
<keyword evidence="13" id="KW-0175">Coiled coil</keyword>
<feature type="coiled-coil region" evidence="13">
    <location>
        <begin position="184"/>
        <end position="222"/>
    </location>
</feature>
<keyword evidence="11" id="KW-0333">Golgi apparatus</keyword>
<evidence type="ECO:0000256" key="9">
    <source>
        <dbReference type="ARBA" id="ARBA00022737"/>
    </source>
</evidence>
<feature type="compositionally biased region" description="Polar residues" evidence="14">
    <location>
        <begin position="561"/>
        <end position="612"/>
    </location>
</feature>
<reference evidence="17" key="1">
    <citation type="submission" date="2021-12" db="EMBL/GenBank/DDBJ databases">
        <authorList>
            <person name="King R."/>
        </authorList>
    </citation>
    <scope>NUCLEOTIDE SEQUENCE</scope>
</reference>
<evidence type="ECO:0000313" key="18">
    <source>
        <dbReference type="Proteomes" id="UP001152759"/>
    </source>
</evidence>
<feature type="compositionally biased region" description="Basic and acidic residues" evidence="14">
    <location>
        <begin position="640"/>
        <end position="655"/>
    </location>
</feature>
<evidence type="ECO:0000256" key="4">
    <source>
        <dbReference type="ARBA" id="ARBA00004613"/>
    </source>
</evidence>
<dbReference type="InterPro" id="IPR040250">
    <property type="entry name" value="Nucleobindin"/>
</dbReference>
<dbReference type="PANTHER" id="PTHR19237:SF20">
    <property type="entry name" value="NUCLEOBINDIN 1"/>
    <property type="match status" value="1"/>
</dbReference>
<dbReference type="Pfam" id="PF25434">
    <property type="entry name" value="NUCB1_N"/>
    <property type="match status" value="1"/>
</dbReference>
<dbReference type="PROSITE" id="PS00018">
    <property type="entry name" value="EF_HAND_1"/>
    <property type="match status" value="1"/>
</dbReference>
<dbReference type="InterPro" id="IPR011992">
    <property type="entry name" value="EF-hand-dom_pair"/>
</dbReference>
<evidence type="ECO:0000256" key="10">
    <source>
        <dbReference type="ARBA" id="ARBA00022837"/>
    </source>
</evidence>
<evidence type="ECO:0000259" key="16">
    <source>
        <dbReference type="Pfam" id="PF25434"/>
    </source>
</evidence>
<name>A0A9P0F2Q7_BEMTA</name>